<dbReference type="AlphaFoldDB" id="V6IXS2"/>
<protein>
    <submittedName>
        <fullName evidence="1">Uncharacterized protein</fullName>
    </submittedName>
</protein>
<name>V6IXS2_9BACL</name>
<comment type="caution">
    <text evidence="1">The sequence shown here is derived from an EMBL/GenBank/DDBJ whole genome shotgun (WGS) entry which is preliminary data.</text>
</comment>
<dbReference type="RefSeq" id="WP_023509819.1">
    <property type="nucleotide sequence ID" value="NZ_AWTC01000006.1"/>
</dbReference>
<accession>V6IXS2</accession>
<proteinExistence type="predicted"/>
<sequence length="65" mass="7455">MVMNTPVHEIISKMVEAKQYGGQEEFNSLCDSITIDEWKDLERFGDGLARLAAVHIKNHVRLIKK</sequence>
<gene>
    <name evidence="1" type="ORF">P343_07745</name>
</gene>
<dbReference type="STRING" id="1395513.P343_07745"/>
<reference evidence="1 2" key="1">
    <citation type="journal article" date="2013" name="Genome Announc.">
        <title>Genome Sequence of Sporolactobacillus laevolacticus DSM442, an Efficient Polymer-Grade D-Lactate Producer from Agricultural Waste Cottonseed as a Nitrogen Source.</title>
        <authorList>
            <person name="Wang H."/>
            <person name="Wang L."/>
            <person name="Ju J."/>
            <person name="Yu B."/>
            <person name="Ma Y."/>
        </authorList>
    </citation>
    <scope>NUCLEOTIDE SEQUENCE [LARGE SCALE GENOMIC DNA]</scope>
    <source>
        <strain evidence="1 2">DSM 442</strain>
    </source>
</reference>
<dbReference type="Proteomes" id="UP000018296">
    <property type="component" value="Unassembled WGS sequence"/>
</dbReference>
<dbReference type="EMBL" id="AWTC01000006">
    <property type="protein sequence ID" value="EST12198.1"/>
    <property type="molecule type" value="Genomic_DNA"/>
</dbReference>
<keyword evidence="2" id="KW-1185">Reference proteome</keyword>
<evidence type="ECO:0000313" key="1">
    <source>
        <dbReference type="EMBL" id="EST12198.1"/>
    </source>
</evidence>
<evidence type="ECO:0000313" key="2">
    <source>
        <dbReference type="Proteomes" id="UP000018296"/>
    </source>
</evidence>
<organism evidence="1 2">
    <name type="scientific">Sporolactobacillus laevolacticus DSM 442</name>
    <dbReference type="NCBI Taxonomy" id="1395513"/>
    <lineage>
        <taxon>Bacteria</taxon>
        <taxon>Bacillati</taxon>
        <taxon>Bacillota</taxon>
        <taxon>Bacilli</taxon>
        <taxon>Bacillales</taxon>
        <taxon>Sporolactobacillaceae</taxon>
        <taxon>Sporolactobacillus</taxon>
    </lineage>
</organism>